<dbReference type="InterPro" id="IPR020904">
    <property type="entry name" value="Sc_DH/Rdtase_CS"/>
</dbReference>
<protein>
    <submittedName>
        <fullName evidence="3">Uncharacterized protein</fullName>
    </submittedName>
</protein>
<proteinExistence type="inferred from homology"/>
<evidence type="ECO:0000256" key="2">
    <source>
        <dbReference type="ARBA" id="ARBA00022857"/>
    </source>
</evidence>
<dbReference type="AlphaFoldDB" id="A0AAN6PSH4"/>
<dbReference type="PROSITE" id="PS00061">
    <property type="entry name" value="ADH_SHORT"/>
    <property type="match status" value="1"/>
</dbReference>
<dbReference type="GO" id="GO:0005737">
    <property type="term" value="C:cytoplasm"/>
    <property type="evidence" value="ECO:0007669"/>
    <property type="project" value="TreeGrafter"/>
</dbReference>
<dbReference type="Gene3D" id="3.40.50.720">
    <property type="entry name" value="NAD(P)-binding Rossmann-like Domain"/>
    <property type="match status" value="1"/>
</dbReference>
<dbReference type="InterPro" id="IPR051468">
    <property type="entry name" value="Fungal_SecMetab_SDRs"/>
</dbReference>
<reference evidence="4" key="1">
    <citation type="journal article" date="2023" name="Mol. Phylogenet. Evol.">
        <title>Genome-scale phylogeny and comparative genomics of the fungal order Sordariales.</title>
        <authorList>
            <person name="Hensen N."/>
            <person name="Bonometti L."/>
            <person name="Westerberg I."/>
            <person name="Brannstrom I.O."/>
            <person name="Guillou S."/>
            <person name="Cros-Aarteil S."/>
            <person name="Calhoun S."/>
            <person name="Haridas S."/>
            <person name="Kuo A."/>
            <person name="Mondo S."/>
            <person name="Pangilinan J."/>
            <person name="Riley R."/>
            <person name="LaButti K."/>
            <person name="Andreopoulos B."/>
            <person name="Lipzen A."/>
            <person name="Chen C."/>
            <person name="Yan M."/>
            <person name="Daum C."/>
            <person name="Ng V."/>
            <person name="Clum A."/>
            <person name="Steindorff A."/>
            <person name="Ohm R.A."/>
            <person name="Martin F."/>
            <person name="Silar P."/>
            <person name="Natvig D.O."/>
            <person name="Lalanne C."/>
            <person name="Gautier V."/>
            <person name="Ament-Velasquez S.L."/>
            <person name="Kruys A."/>
            <person name="Hutchinson M.I."/>
            <person name="Powell A.J."/>
            <person name="Barry K."/>
            <person name="Miller A.N."/>
            <person name="Grigoriev I.V."/>
            <person name="Debuchy R."/>
            <person name="Gladieux P."/>
            <person name="Hiltunen Thoren M."/>
            <person name="Johannesson H."/>
        </authorList>
    </citation>
    <scope>NUCLEOTIDE SEQUENCE [LARGE SCALE GENOMIC DNA]</scope>
    <source>
        <strain evidence="4">CBS 284.82</strain>
    </source>
</reference>
<dbReference type="PANTHER" id="PTHR43544">
    <property type="entry name" value="SHORT-CHAIN DEHYDROGENASE/REDUCTASE"/>
    <property type="match status" value="1"/>
</dbReference>
<dbReference type="SUPFAM" id="SSF51735">
    <property type="entry name" value="NAD(P)-binding Rossmann-fold domains"/>
    <property type="match status" value="1"/>
</dbReference>
<evidence type="ECO:0000313" key="3">
    <source>
        <dbReference type="EMBL" id="KAK4044086.1"/>
    </source>
</evidence>
<evidence type="ECO:0000313" key="4">
    <source>
        <dbReference type="Proteomes" id="UP001303115"/>
    </source>
</evidence>
<comment type="similarity">
    <text evidence="1">Belongs to the short-chain dehydrogenases/reductases (SDR) family.</text>
</comment>
<evidence type="ECO:0000256" key="1">
    <source>
        <dbReference type="ARBA" id="ARBA00006484"/>
    </source>
</evidence>
<dbReference type="CDD" id="cd05325">
    <property type="entry name" value="carb_red_sniffer_like_SDR_c"/>
    <property type="match status" value="1"/>
</dbReference>
<dbReference type="GO" id="GO:0016491">
    <property type="term" value="F:oxidoreductase activity"/>
    <property type="evidence" value="ECO:0007669"/>
    <property type="project" value="TreeGrafter"/>
</dbReference>
<dbReference type="InterPro" id="IPR036291">
    <property type="entry name" value="NAD(P)-bd_dom_sf"/>
</dbReference>
<gene>
    <name evidence="3" type="ORF">C8A01DRAFT_43021</name>
</gene>
<accession>A0AAN6PSH4</accession>
<comment type="caution">
    <text evidence="3">The sequence shown here is derived from an EMBL/GenBank/DDBJ whole genome shotgun (WGS) entry which is preliminary data.</text>
</comment>
<dbReference type="Pfam" id="PF00106">
    <property type="entry name" value="adh_short"/>
    <property type="match status" value="1"/>
</dbReference>
<organism evidence="3 4">
    <name type="scientific">Parachaetomium inaequale</name>
    <dbReference type="NCBI Taxonomy" id="2588326"/>
    <lineage>
        <taxon>Eukaryota</taxon>
        <taxon>Fungi</taxon>
        <taxon>Dikarya</taxon>
        <taxon>Ascomycota</taxon>
        <taxon>Pezizomycotina</taxon>
        <taxon>Sordariomycetes</taxon>
        <taxon>Sordariomycetidae</taxon>
        <taxon>Sordariales</taxon>
        <taxon>Chaetomiaceae</taxon>
        <taxon>Parachaetomium</taxon>
    </lineage>
</organism>
<dbReference type="PANTHER" id="PTHR43544:SF26">
    <property type="entry name" value="SHORT CHAIN DEHYDROGENASE_REDUCTASE FAMILY OXIDOREDUCTASE (JCVI)"/>
    <property type="match status" value="1"/>
</dbReference>
<keyword evidence="2" id="KW-0521">NADP</keyword>
<keyword evidence="4" id="KW-1185">Reference proteome</keyword>
<dbReference type="Proteomes" id="UP001303115">
    <property type="component" value="Unassembled WGS sequence"/>
</dbReference>
<dbReference type="EMBL" id="MU854321">
    <property type="protein sequence ID" value="KAK4044086.1"/>
    <property type="molecule type" value="Genomic_DNA"/>
</dbReference>
<sequence length="272" mass="28698">MADNTVYLITGANRGIGLAVTTLLLTRPHTTVVATARHPSPSLDSFPREKIHPTSKLTPILLDDGAGSDPARTSSATLAARLRDEHGVAALDVVVANAGGSTAMGGVLTTSPEEMERDFGVNAAGPARLFQAVWPVMEHPSSSSSSSPIEGGVGEAGRQKEKKFVLITSTLGSIGLLDQEVMPGVAYGMSKAAANWFARKVSVELKGKVVVGVLHPGWVQTELGQSLADAIGYKQPPMTVEQCAKAVVEQIDNWTPEKSGQFLSYKGEQLPW</sequence>
<name>A0AAN6PSH4_9PEZI</name>
<dbReference type="InterPro" id="IPR002347">
    <property type="entry name" value="SDR_fam"/>
</dbReference>
<dbReference type="PRINTS" id="PR00081">
    <property type="entry name" value="GDHRDH"/>
</dbReference>